<sequence length="88" mass="9645">MTQPIDKAYATTKLLDFIRQMPSLSTTAAKVLQVCNTPAPSPNDLNRVISLDPVLAGKVLKLINSAYYARRNKITSLTRAIIMLGINT</sequence>
<dbReference type="Gene3D" id="1.10.3210.10">
    <property type="entry name" value="Hypothetical protein af1432"/>
    <property type="match status" value="1"/>
</dbReference>
<comment type="caution">
    <text evidence="2">The sequence shown here is derived from an EMBL/GenBank/DDBJ whole genome shotgun (WGS) entry which is preliminary data.</text>
</comment>
<dbReference type="Pfam" id="PF08668">
    <property type="entry name" value="HDOD"/>
    <property type="match status" value="1"/>
</dbReference>
<evidence type="ECO:0000313" key="3">
    <source>
        <dbReference type="Proteomes" id="UP000706172"/>
    </source>
</evidence>
<feature type="domain" description="HDOD" evidence="1">
    <location>
        <begin position="21"/>
        <end position="88"/>
    </location>
</feature>
<dbReference type="EMBL" id="JACCQK010000654">
    <property type="protein sequence ID" value="MBG0780272.1"/>
    <property type="molecule type" value="Genomic_DNA"/>
</dbReference>
<feature type="non-terminal residue" evidence="2">
    <location>
        <position position="88"/>
    </location>
</feature>
<organism evidence="2 3">
    <name type="scientific">Desulfotignum balticum</name>
    <dbReference type="NCBI Taxonomy" id="115781"/>
    <lineage>
        <taxon>Bacteria</taxon>
        <taxon>Pseudomonadati</taxon>
        <taxon>Thermodesulfobacteriota</taxon>
        <taxon>Desulfobacteria</taxon>
        <taxon>Desulfobacterales</taxon>
        <taxon>Desulfobacteraceae</taxon>
        <taxon>Desulfotignum</taxon>
    </lineage>
</organism>
<dbReference type="PANTHER" id="PTHR33525">
    <property type="match status" value="1"/>
</dbReference>
<dbReference type="AlphaFoldDB" id="A0A931GEP8"/>
<dbReference type="PANTHER" id="PTHR33525:SF3">
    <property type="entry name" value="RIBONUCLEASE Y"/>
    <property type="match status" value="1"/>
</dbReference>
<dbReference type="InterPro" id="IPR013976">
    <property type="entry name" value="HDOD"/>
</dbReference>
<evidence type="ECO:0000259" key="1">
    <source>
        <dbReference type="PROSITE" id="PS51833"/>
    </source>
</evidence>
<protein>
    <submittedName>
        <fullName evidence="2">HDOD domain-containing protein</fullName>
    </submittedName>
</protein>
<gene>
    <name evidence="2" type="ORF">H0S81_10160</name>
</gene>
<reference evidence="2" key="1">
    <citation type="submission" date="2020-07" db="EMBL/GenBank/DDBJ databases">
        <title>Severe corrosion of carbon steel in oil field produced water can be linked to methanogenic archaea containing a special type of NiFe hydrogenase.</title>
        <authorList>
            <person name="Lahme S."/>
            <person name="Mand J."/>
            <person name="Longwell J."/>
            <person name="Smith R."/>
            <person name="Enning D."/>
        </authorList>
    </citation>
    <scope>NUCLEOTIDE SEQUENCE</scope>
    <source>
        <strain evidence="2">MIC098Bin6</strain>
    </source>
</reference>
<dbReference type="SUPFAM" id="SSF109604">
    <property type="entry name" value="HD-domain/PDEase-like"/>
    <property type="match status" value="1"/>
</dbReference>
<name>A0A931GEP8_9BACT</name>
<proteinExistence type="predicted"/>
<evidence type="ECO:0000313" key="2">
    <source>
        <dbReference type="EMBL" id="MBG0780272.1"/>
    </source>
</evidence>
<accession>A0A931GEP8</accession>
<dbReference type="InterPro" id="IPR052340">
    <property type="entry name" value="RNase_Y/CdgJ"/>
</dbReference>
<dbReference type="Proteomes" id="UP000706172">
    <property type="component" value="Unassembled WGS sequence"/>
</dbReference>
<dbReference type="PROSITE" id="PS51833">
    <property type="entry name" value="HDOD"/>
    <property type="match status" value="1"/>
</dbReference>